<dbReference type="InterPro" id="IPR056003">
    <property type="entry name" value="CT398_CC_hairpin"/>
</dbReference>
<dbReference type="AlphaFoldDB" id="A0A381NK00"/>
<feature type="domain" description="CT398-like coiled coil hairpin" evidence="3">
    <location>
        <begin position="11"/>
        <end position="185"/>
    </location>
</feature>
<dbReference type="Pfam" id="PF24481">
    <property type="entry name" value="CT398_CC"/>
    <property type="match status" value="1"/>
</dbReference>
<reference evidence="4" key="1">
    <citation type="submission" date="2018-05" db="EMBL/GenBank/DDBJ databases">
        <authorList>
            <person name="Lanie J.A."/>
            <person name="Ng W.-L."/>
            <person name="Kazmierczak K.M."/>
            <person name="Andrzejewski T.M."/>
            <person name="Davidsen T.M."/>
            <person name="Wayne K.J."/>
            <person name="Tettelin H."/>
            <person name="Glass J.I."/>
            <person name="Rusch D."/>
            <person name="Podicherti R."/>
            <person name="Tsui H.-C.T."/>
            <person name="Winkler M.E."/>
        </authorList>
    </citation>
    <scope>NUCLEOTIDE SEQUENCE</scope>
</reference>
<dbReference type="Gene3D" id="1.10.287.1490">
    <property type="match status" value="1"/>
</dbReference>
<dbReference type="InterPro" id="IPR003743">
    <property type="entry name" value="Zf-RING_7"/>
</dbReference>
<evidence type="ECO:0000313" key="4">
    <source>
        <dbReference type="EMBL" id="SUZ54178.1"/>
    </source>
</evidence>
<evidence type="ECO:0000259" key="3">
    <source>
        <dbReference type="Pfam" id="PF24481"/>
    </source>
</evidence>
<feature type="coiled-coil region" evidence="1">
    <location>
        <begin position="32"/>
        <end position="80"/>
    </location>
</feature>
<name>A0A381NK00_9ZZZZ</name>
<organism evidence="4">
    <name type="scientific">marine metagenome</name>
    <dbReference type="NCBI Taxonomy" id="408172"/>
    <lineage>
        <taxon>unclassified sequences</taxon>
        <taxon>metagenomes</taxon>
        <taxon>ecological metagenomes</taxon>
    </lineage>
</organism>
<gene>
    <name evidence="4" type="ORF">METZ01_LOCUS7032</name>
</gene>
<dbReference type="PANTHER" id="PTHR39082:SF1">
    <property type="entry name" value="SCAVENGER RECEPTOR CLASS A MEMBER 3"/>
    <property type="match status" value="1"/>
</dbReference>
<sequence length="237" mass="27170">MKQTLEQLIKLQEIDQRLLEIKEHMGDLPVTVETQELEVASLQSENEQKQSRIEEIEKEIRHHESEIEDFTTKLEKYKEQLFLVKSNKEYDAISQEIDHMKAAITESEDVQLKFEEEKTELEENIKLNTNKIETISESLSSNRADLQSALAETTIEQEGLETNRSVIFDKIEPSYLNAYETLRNARDGVGMVSIMGKACGGCYSQLPPQTVIEIKENSKIINCPNCGVLQFWDGAEE</sequence>
<feature type="domain" description="C4-type zinc ribbon" evidence="2">
    <location>
        <begin position="198"/>
        <end position="227"/>
    </location>
</feature>
<dbReference type="Pfam" id="PF02591">
    <property type="entry name" value="Zn_ribbon_9"/>
    <property type="match status" value="1"/>
</dbReference>
<dbReference type="EMBL" id="UINC01000373">
    <property type="protein sequence ID" value="SUZ54178.1"/>
    <property type="molecule type" value="Genomic_DNA"/>
</dbReference>
<protein>
    <submittedName>
        <fullName evidence="4">Uncharacterized protein</fullName>
    </submittedName>
</protein>
<dbReference type="PANTHER" id="PTHR39082">
    <property type="entry name" value="PHOSPHOLIPASE C-BETA-2-RELATED"/>
    <property type="match status" value="1"/>
</dbReference>
<evidence type="ECO:0000256" key="1">
    <source>
        <dbReference type="SAM" id="Coils"/>
    </source>
</evidence>
<dbReference type="InterPro" id="IPR052376">
    <property type="entry name" value="Oxidative_Scav/Glycosyltrans"/>
</dbReference>
<evidence type="ECO:0000259" key="2">
    <source>
        <dbReference type="Pfam" id="PF02591"/>
    </source>
</evidence>
<accession>A0A381NK00</accession>
<keyword evidence="1" id="KW-0175">Coiled coil</keyword>
<proteinExistence type="predicted"/>